<proteinExistence type="predicted"/>
<keyword evidence="2" id="KW-1185">Reference proteome</keyword>
<dbReference type="EMBL" id="JASBWU010000020">
    <property type="protein sequence ID" value="KAJ9114046.1"/>
    <property type="molecule type" value="Genomic_DNA"/>
</dbReference>
<evidence type="ECO:0000313" key="2">
    <source>
        <dbReference type="Proteomes" id="UP001243375"/>
    </source>
</evidence>
<accession>A0ACC2WSG8</accession>
<protein>
    <submittedName>
        <fullName evidence="1">Uncharacterized protein</fullName>
    </submittedName>
</protein>
<evidence type="ECO:0000313" key="1">
    <source>
        <dbReference type="EMBL" id="KAJ9114046.1"/>
    </source>
</evidence>
<comment type="caution">
    <text evidence="1">The sequence shown here is derived from an EMBL/GenBank/DDBJ whole genome shotgun (WGS) entry which is preliminary data.</text>
</comment>
<organism evidence="1 2">
    <name type="scientific">Naganishia vaughanmartiniae</name>
    <dbReference type="NCBI Taxonomy" id="1424756"/>
    <lineage>
        <taxon>Eukaryota</taxon>
        <taxon>Fungi</taxon>
        <taxon>Dikarya</taxon>
        <taxon>Basidiomycota</taxon>
        <taxon>Agaricomycotina</taxon>
        <taxon>Tremellomycetes</taxon>
        <taxon>Filobasidiales</taxon>
        <taxon>Filobasidiaceae</taxon>
        <taxon>Naganishia</taxon>
    </lineage>
</organism>
<sequence length="197" mass="21894">MASSTPAPTDQSQPQGWGSFLWNKLGYETLPQDVSEKSFYDLKAPLPGKDKWLNMADYKGKVVLIVNTASKCGFTPQYKGLQRLHEEYKDQGLVVLGFPCDQFGGQEPGNDQDIMQTCELNFGVDFPLAKKSDVNGANMNEVFAWIKSRKTSLGGTTTVKWNFEKALIGKDGQLINRYLSYTKPDSIKPDIEKALAA</sequence>
<reference evidence="1" key="1">
    <citation type="submission" date="2023-04" db="EMBL/GenBank/DDBJ databases">
        <title>Draft Genome sequencing of Naganishia species isolated from polar environments using Oxford Nanopore Technology.</title>
        <authorList>
            <person name="Leo P."/>
            <person name="Venkateswaran K."/>
        </authorList>
    </citation>
    <scope>NUCLEOTIDE SEQUENCE</scope>
    <source>
        <strain evidence="1">MNA-CCFEE 5425</strain>
    </source>
</reference>
<dbReference type="Proteomes" id="UP001243375">
    <property type="component" value="Unassembled WGS sequence"/>
</dbReference>
<gene>
    <name evidence="1" type="ORF">QFC22_005866</name>
</gene>
<name>A0ACC2WSG8_9TREE</name>